<keyword evidence="2" id="KW-0378">Hydrolase</keyword>
<dbReference type="GO" id="GO:0046872">
    <property type="term" value="F:metal ion binding"/>
    <property type="evidence" value="ECO:0007669"/>
    <property type="project" value="UniProtKB-KW"/>
</dbReference>
<keyword evidence="1 3" id="KW-0479">Metal-binding</keyword>
<keyword evidence="6" id="KW-1185">Reference proteome</keyword>
<organism evidence="5 6">
    <name type="scientific">Gnathostoma spinigerum</name>
    <dbReference type="NCBI Taxonomy" id="75299"/>
    <lineage>
        <taxon>Eukaryota</taxon>
        <taxon>Metazoa</taxon>
        <taxon>Ecdysozoa</taxon>
        <taxon>Nematoda</taxon>
        <taxon>Chromadorea</taxon>
        <taxon>Rhabditida</taxon>
        <taxon>Spirurina</taxon>
        <taxon>Gnathostomatomorpha</taxon>
        <taxon>Gnathostomatoidea</taxon>
        <taxon>Gnathostomatidae</taxon>
        <taxon>Gnathostoma</taxon>
    </lineage>
</organism>
<proteinExistence type="predicted"/>
<dbReference type="GO" id="GO:0016787">
    <property type="term" value="F:hydrolase activity"/>
    <property type="evidence" value="ECO:0007669"/>
    <property type="project" value="UniProtKB-KW"/>
</dbReference>
<feature type="domain" description="PDEase" evidence="4">
    <location>
        <begin position="1"/>
        <end position="105"/>
    </location>
</feature>
<evidence type="ECO:0000259" key="4">
    <source>
        <dbReference type="PROSITE" id="PS51845"/>
    </source>
</evidence>
<evidence type="ECO:0000313" key="6">
    <source>
        <dbReference type="Proteomes" id="UP001608902"/>
    </source>
</evidence>
<sequence length="122" mass="13800">MEAILMTGCDLIAAAKPWEVQQETVKVIVEEFYEQGDDEKRCGREPLAMMDRNKANELPKMQVDFMEGICLPCYKLLASIVPCTKQLEEQCSYNAKKWAELMEESCNGAKEDEQSTSCGHTP</sequence>
<dbReference type="Gene3D" id="1.10.1300.10">
    <property type="entry name" value="3'5'-cyclic nucleotide phosphodiesterase, catalytic domain"/>
    <property type="match status" value="1"/>
</dbReference>
<dbReference type="Pfam" id="PF00233">
    <property type="entry name" value="PDEase_I"/>
    <property type="match status" value="1"/>
</dbReference>
<protein>
    <recommendedName>
        <fullName evidence="4">PDEase domain-containing protein</fullName>
    </recommendedName>
</protein>
<dbReference type="EMBL" id="JBGFUD010004220">
    <property type="protein sequence ID" value="MFH4979459.1"/>
    <property type="molecule type" value="Genomic_DNA"/>
</dbReference>
<accession>A0ABD6EQ82</accession>
<dbReference type="PANTHER" id="PTHR11347">
    <property type="entry name" value="CYCLIC NUCLEOTIDE PHOSPHODIESTERASE"/>
    <property type="match status" value="1"/>
</dbReference>
<dbReference type="AlphaFoldDB" id="A0ABD6EQ82"/>
<dbReference type="PROSITE" id="PS51845">
    <property type="entry name" value="PDEASE_I_2"/>
    <property type="match status" value="1"/>
</dbReference>
<reference evidence="5 6" key="1">
    <citation type="submission" date="2024-08" db="EMBL/GenBank/DDBJ databases">
        <title>Gnathostoma spinigerum genome.</title>
        <authorList>
            <person name="Gonzalez-Bertolin B."/>
            <person name="Monzon S."/>
            <person name="Zaballos A."/>
            <person name="Jimenez P."/>
            <person name="Dekumyoy P."/>
            <person name="Varona S."/>
            <person name="Cuesta I."/>
            <person name="Sumanam S."/>
            <person name="Adisakwattana P."/>
            <person name="Gasser R.B."/>
            <person name="Hernandez-Gonzalez A."/>
            <person name="Young N.D."/>
            <person name="Perteguer M.J."/>
        </authorList>
    </citation>
    <scope>NUCLEOTIDE SEQUENCE [LARGE SCALE GENOMIC DNA]</scope>
    <source>
        <strain evidence="5">AL3</strain>
        <tissue evidence="5">Liver</tissue>
    </source>
</reference>
<gene>
    <name evidence="5" type="ORF">AB6A40_006168</name>
</gene>
<evidence type="ECO:0000256" key="3">
    <source>
        <dbReference type="PIRSR" id="PIRSR623088-3"/>
    </source>
</evidence>
<comment type="caution">
    <text evidence="5">The sequence shown here is derived from an EMBL/GenBank/DDBJ whole genome shotgun (WGS) entry which is preliminary data.</text>
</comment>
<name>A0ABD6EQ82_9BILA</name>
<evidence type="ECO:0000313" key="5">
    <source>
        <dbReference type="EMBL" id="MFH4979459.1"/>
    </source>
</evidence>
<dbReference type="Proteomes" id="UP001608902">
    <property type="component" value="Unassembled WGS sequence"/>
</dbReference>
<dbReference type="InterPro" id="IPR002073">
    <property type="entry name" value="PDEase_catalytic_dom"/>
</dbReference>
<dbReference type="SUPFAM" id="SSF109604">
    <property type="entry name" value="HD-domain/PDEase-like"/>
    <property type="match status" value="1"/>
</dbReference>
<dbReference type="InterPro" id="IPR023088">
    <property type="entry name" value="PDEase"/>
</dbReference>
<dbReference type="InterPro" id="IPR036971">
    <property type="entry name" value="PDEase_catalytic_dom_sf"/>
</dbReference>
<feature type="binding site" evidence="3">
    <location>
        <position position="10"/>
    </location>
    <ligand>
        <name>Zn(2+)</name>
        <dbReference type="ChEBI" id="CHEBI:29105"/>
        <label>1</label>
    </ligand>
</feature>
<dbReference type="PRINTS" id="PR00387">
    <property type="entry name" value="PDIESTERASE1"/>
</dbReference>
<evidence type="ECO:0000256" key="2">
    <source>
        <dbReference type="ARBA" id="ARBA00022801"/>
    </source>
</evidence>
<evidence type="ECO:0000256" key="1">
    <source>
        <dbReference type="ARBA" id="ARBA00022723"/>
    </source>
</evidence>